<evidence type="ECO:0000313" key="2">
    <source>
        <dbReference type="EMBL" id="SOQ36323.1"/>
    </source>
</evidence>
<protein>
    <submittedName>
        <fullName evidence="2">SFRICE_023896</fullName>
    </submittedName>
</protein>
<proteinExistence type="predicted"/>
<accession>A0A2H1V665</accession>
<evidence type="ECO:0000256" key="1">
    <source>
        <dbReference type="SAM" id="MobiDB-lite"/>
    </source>
</evidence>
<gene>
    <name evidence="2" type="ORF">SFRICE_023896</name>
</gene>
<dbReference type="AlphaFoldDB" id="A0A2H1V665"/>
<organism evidence="2">
    <name type="scientific">Spodoptera frugiperda</name>
    <name type="common">Fall armyworm</name>
    <dbReference type="NCBI Taxonomy" id="7108"/>
    <lineage>
        <taxon>Eukaryota</taxon>
        <taxon>Metazoa</taxon>
        <taxon>Ecdysozoa</taxon>
        <taxon>Arthropoda</taxon>
        <taxon>Hexapoda</taxon>
        <taxon>Insecta</taxon>
        <taxon>Pterygota</taxon>
        <taxon>Neoptera</taxon>
        <taxon>Endopterygota</taxon>
        <taxon>Lepidoptera</taxon>
        <taxon>Glossata</taxon>
        <taxon>Ditrysia</taxon>
        <taxon>Noctuoidea</taxon>
        <taxon>Noctuidae</taxon>
        <taxon>Amphipyrinae</taxon>
        <taxon>Spodoptera</taxon>
    </lineage>
</organism>
<sequence length="170" mass="18682">MKVNARRAPPPLGWTPPYINTNSDYASDNFTNRSSFGKGINTIKSTSTAATQTTMNIIMNPRDETEVTANSEGYLCKVSLAVQGTNNYKEERFLFRSKAKLELKLRSPATVSAGLRTANKGSSPPDQKLTHACANILLVWESHASARMGRLDRSDTTASQKTDQKDTNPK</sequence>
<name>A0A2H1V665_SPOFR</name>
<reference evidence="2" key="1">
    <citation type="submission" date="2016-07" db="EMBL/GenBank/DDBJ databases">
        <authorList>
            <person name="Bretaudeau A."/>
        </authorList>
    </citation>
    <scope>NUCLEOTIDE SEQUENCE</scope>
    <source>
        <strain evidence="2">Rice</strain>
        <tissue evidence="2">Whole body</tissue>
    </source>
</reference>
<feature type="region of interest" description="Disordered" evidence="1">
    <location>
        <begin position="148"/>
        <end position="170"/>
    </location>
</feature>
<dbReference type="EMBL" id="ODYU01000887">
    <property type="protein sequence ID" value="SOQ36323.1"/>
    <property type="molecule type" value="Genomic_DNA"/>
</dbReference>